<evidence type="ECO:0000313" key="1">
    <source>
        <dbReference type="EMBL" id="TXB64916.1"/>
    </source>
</evidence>
<dbReference type="EMBL" id="VOOR01000010">
    <property type="protein sequence ID" value="TXB64916.1"/>
    <property type="molecule type" value="Genomic_DNA"/>
</dbReference>
<keyword evidence="2" id="KW-1185">Reference proteome</keyword>
<name>A0A5C6RR85_9BACT</name>
<dbReference type="Gene3D" id="3.40.50.880">
    <property type="match status" value="1"/>
</dbReference>
<protein>
    <submittedName>
        <fullName evidence="1">PIG-L family deacetylase</fullName>
    </submittedName>
</protein>
<organism evidence="1 2">
    <name type="scientific">Phaeodactylibacter luteus</name>
    <dbReference type="NCBI Taxonomy" id="1564516"/>
    <lineage>
        <taxon>Bacteria</taxon>
        <taxon>Pseudomonadati</taxon>
        <taxon>Bacteroidota</taxon>
        <taxon>Saprospiria</taxon>
        <taxon>Saprospirales</taxon>
        <taxon>Haliscomenobacteraceae</taxon>
        <taxon>Phaeodactylibacter</taxon>
    </lineage>
</organism>
<dbReference type="PANTHER" id="PTHR12993:SF11">
    <property type="entry name" value="N-ACETYLGLUCOSAMINYL-PHOSPHATIDYLINOSITOL DE-N-ACETYLASE"/>
    <property type="match status" value="1"/>
</dbReference>
<dbReference type="InterPro" id="IPR029062">
    <property type="entry name" value="Class_I_gatase-like"/>
</dbReference>
<proteinExistence type="predicted"/>
<dbReference type="GO" id="GO:0016811">
    <property type="term" value="F:hydrolase activity, acting on carbon-nitrogen (but not peptide) bonds, in linear amides"/>
    <property type="evidence" value="ECO:0007669"/>
    <property type="project" value="TreeGrafter"/>
</dbReference>
<dbReference type="OrthoDB" id="9759749at2"/>
<gene>
    <name evidence="1" type="ORF">FRY97_06740</name>
</gene>
<dbReference type="RefSeq" id="WP_147166683.1">
    <property type="nucleotide sequence ID" value="NZ_VOOR01000010.1"/>
</dbReference>
<dbReference type="SUPFAM" id="SSF102588">
    <property type="entry name" value="LmbE-like"/>
    <property type="match status" value="1"/>
</dbReference>
<dbReference type="PANTHER" id="PTHR12993">
    <property type="entry name" value="N-ACETYLGLUCOSAMINYL-PHOSPHATIDYLINOSITOL DE-N-ACETYLASE-RELATED"/>
    <property type="match status" value="1"/>
</dbReference>
<dbReference type="InterPro" id="IPR003737">
    <property type="entry name" value="GlcNAc_PI_deacetylase-related"/>
</dbReference>
<accession>A0A5C6RR85</accession>
<dbReference type="SUPFAM" id="SSF52317">
    <property type="entry name" value="Class I glutamine amidotransferase-like"/>
    <property type="match status" value="1"/>
</dbReference>
<dbReference type="InterPro" id="IPR024078">
    <property type="entry name" value="LmbE-like_dom_sf"/>
</dbReference>
<reference evidence="1 2" key="1">
    <citation type="submission" date="2019-08" db="EMBL/GenBank/DDBJ databases">
        <title>Genome of Phaeodactylibacter luteus.</title>
        <authorList>
            <person name="Bowman J.P."/>
        </authorList>
    </citation>
    <scope>NUCLEOTIDE SEQUENCE [LARGE SCALE GENOMIC DNA]</scope>
    <source>
        <strain evidence="1 2">KCTC 42180</strain>
    </source>
</reference>
<dbReference type="Gene3D" id="3.40.50.10320">
    <property type="entry name" value="LmbE-like"/>
    <property type="match status" value="1"/>
</dbReference>
<sequence length="841" mass="94463">MQNLRLPHLAVLFAIVCLSWHGLQAQAPKRWTTGDIYQGIQQLNFLGSALYVAAHPDDENQRLIAYLANEEKAETAYLSLTRGDGGQNLIGPEIRELLGVIRTQELLGARRTDGGEQLFSRANDFGYSKHPDETLKIWEEDEVLADVVWAIRKWRPDVIVNRFDHRSPGRTHGHHTSSAMLSYEAFDLAADPSVFPEQLKYVAPWQPRRLFFNTSWWFYGSQEAFDEADKSSMMSVDIGVYYPMRGKSNNEIAAEARSMHKCQGFGATLSRGAQQEYLELLKGDMPARKERLFEGINTTWSRVEGGEKVGEILEEAIRAYDFTKPHASVPKLLQAYKAMASLDGFWPRKKEKELQEIILACMGLYLEATAEEYSATPGEAVELSLEVVNRSEVAVALSSVAYLPFDRDTALALVLENNQEYKWYKTVTIPEDMAYTNPYWLNEPGSLGMYKVEAQEMRGLPETPRPLHVVFRLNVDGVALAVQRPVVFKETDPAKGEVYRPFEITPPVFANLSESVYVFASEAAQPVSVRVRAGADSISGKVRLRVPEGWRAEPAAQEVSLAAKSADQVFSFTLFPPKEQSEGYISPEVELENGKAYSRGLDLISYDHIPAQTVMLESRARVARVDLKTAGRRIGYLMGAGDVVPNSLEQMGYEVELLEDDDLSVEYLKKFDAVVLGVRVYNTNERMAFHQDALMGYVKQGGTVVAQYNTSRGLKVKSEDIGPYPFKLSRDRVTVEEAPVEVLAPGHPVLNWPNKITEQDFEGWVQERGLYFPNEWSEEYTAVLSSHDPGEDPKKGGLLVAQYGEGYYVYSGYSWFRELPAGVPGAFRLFANLVSLGQQER</sequence>
<evidence type="ECO:0000313" key="2">
    <source>
        <dbReference type="Proteomes" id="UP000321580"/>
    </source>
</evidence>
<dbReference type="AlphaFoldDB" id="A0A5C6RR85"/>
<dbReference type="Pfam" id="PF02585">
    <property type="entry name" value="PIG-L"/>
    <property type="match status" value="1"/>
</dbReference>
<comment type="caution">
    <text evidence="1">The sequence shown here is derived from an EMBL/GenBank/DDBJ whole genome shotgun (WGS) entry which is preliminary data.</text>
</comment>
<dbReference type="Proteomes" id="UP000321580">
    <property type="component" value="Unassembled WGS sequence"/>
</dbReference>